<dbReference type="PANTHER" id="PTHR42872:SF3">
    <property type="entry name" value="PROTEIN-GLUTAMATE METHYLESTERASE_PROTEIN-GLUTAMINE GLUTAMINASE 1"/>
    <property type="match status" value="1"/>
</dbReference>
<sequence>MTLGENTNERIRVAFADDSTITQLLITTLINHDERFELLLGADHGQMLLDKLTEATILPDICILDLYMQPINGVETARQIKAHYPAVVTFGYSTSTEEKDIRDMREAGAVNVFDKNRLSVGELLDIIHQHVNTAQ</sequence>
<protein>
    <submittedName>
        <fullName evidence="3">Response regulator</fullName>
    </submittedName>
</protein>
<dbReference type="PANTHER" id="PTHR42872">
    <property type="entry name" value="PROTEIN-GLUTAMATE METHYLESTERASE/PROTEIN-GLUTAMINE GLUTAMINASE"/>
    <property type="match status" value="1"/>
</dbReference>
<dbReference type="Proteomes" id="UP001221558">
    <property type="component" value="Chromosome"/>
</dbReference>
<evidence type="ECO:0000256" key="1">
    <source>
        <dbReference type="PROSITE-ProRule" id="PRU00169"/>
    </source>
</evidence>
<dbReference type="SMART" id="SM00448">
    <property type="entry name" value="REC"/>
    <property type="match status" value="1"/>
</dbReference>
<dbReference type="Pfam" id="PF00072">
    <property type="entry name" value="Response_reg"/>
    <property type="match status" value="1"/>
</dbReference>
<dbReference type="Gene3D" id="3.40.50.2300">
    <property type="match status" value="1"/>
</dbReference>
<reference evidence="3 4" key="1">
    <citation type="submission" date="2023-02" db="EMBL/GenBank/DDBJ databases">
        <title>Genome sequence of Sphingobacterium sp. KACC 22765.</title>
        <authorList>
            <person name="Kim S."/>
            <person name="Heo J."/>
            <person name="Kwon S.-W."/>
        </authorList>
    </citation>
    <scope>NUCLEOTIDE SEQUENCE [LARGE SCALE GENOMIC DNA]</scope>
    <source>
        <strain evidence="3 4">KACC 22765</strain>
    </source>
</reference>
<dbReference type="PROSITE" id="PS50110">
    <property type="entry name" value="RESPONSE_REGULATORY"/>
    <property type="match status" value="1"/>
</dbReference>
<dbReference type="InterPro" id="IPR011006">
    <property type="entry name" value="CheY-like_superfamily"/>
</dbReference>
<feature type="modified residue" description="4-aspartylphosphate" evidence="1">
    <location>
        <position position="65"/>
    </location>
</feature>
<evidence type="ECO:0000259" key="2">
    <source>
        <dbReference type="PROSITE" id="PS50110"/>
    </source>
</evidence>
<name>A0ABY7WQT1_9SPHI</name>
<keyword evidence="1" id="KW-0597">Phosphoprotein</keyword>
<dbReference type="EMBL" id="CP117880">
    <property type="protein sequence ID" value="WDF69674.1"/>
    <property type="molecule type" value="Genomic_DNA"/>
</dbReference>
<dbReference type="RefSeq" id="WP_274268387.1">
    <property type="nucleotide sequence ID" value="NZ_CP117880.1"/>
</dbReference>
<accession>A0ABY7WQT1</accession>
<evidence type="ECO:0000313" key="4">
    <source>
        <dbReference type="Proteomes" id="UP001221558"/>
    </source>
</evidence>
<dbReference type="SUPFAM" id="SSF52172">
    <property type="entry name" value="CheY-like"/>
    <property type="match status" value="1"/>
</dbReference>
<keyword evidence="4" id="KW-1185">Reference proteome</keyword>
<proteinExistence type="predicted"/>
<feature type="domain" description="Response regulatory" evidence="2">
    <location>
        <begin position="12"/>
        <end position="130"/>
    </location>
</feature>
<dbReference type="InterPro" id="IPR001789">
    <property type="entry name" value="Sig_transdc_resp-reg_receiver"/>
</dbReference>
<organism evidence="3 4">
    <name type="scientific">Sphingobacterium oryzagri</name>
    <dbReference type="NCBI Taxonomy" id="3025669"/>
    <lineage>
        <taxon>Bacteria</taxon>
        <taxon>Pseudomonadati</taxon>
        <taxon>Bacteroidota</taxon>
        <taxon>Sphingobacteriia</taxon>
        <taxon>Sphingobacteriales</taxon>
        <taxon>Sphingobacteriaceae</taxon>
        <taxon>Sphingobacterium</taxon>
    </lineage>
</organism>
<evidence type="ECO:0000313" key="3">
    <source>
        <dbReference type="EMBL" id="WDF69674.1"/>
    </source>
</evidence>
<gene>
    <name evidence="3" type="ORF">PQ465_04655</name>
</gene>